<dbReference type="AlphaFoldDB" id="X0ZIZ1"/>
<dbReference type="SUPFAM" id="SSF101898">
    <property type="entry name" value="NHL repeat"/>
    <property type="match status" value="1"/>
</dbReference>
<evidence type="ECO:0000313" key="1">
    <source>
        <dbReference type="EMBL" id="GAG48291.1"/>
    </source>
</evidence>
<dbReference type="EMBL" id="BARS01057063">
    <property type="protein sequence ID" value="GAG48291.1"/>
    <property type="molecule type" value="Genomic_DNA"/>
</dbReference>
<dbReference type="PROSITE" id="PS51120">
    <property type="entry name" value="LDLRB"/>
    <property type="match status" value="1"/>
</dbReference>
<comment type="caution">
    <text evidence="1">The sequence shown here is derived from an EMBL/GenBank/DDBJ whole genome shotgun (WGS) entry which is preliminary data.</text>
</comment>
<protein>
    <submittedName>
        <fullName evidence="1">Uncharacterized protein</fullName>
    </submittedName>
</protein>
<dbReference type="InterPro" id="IPR000033">
    <property type="entry name" value="LDLR_classB_rpt"/>
</dbReference>
<feature type="non-terminal residue" evidence="1">
    <location>
        <position position="81"/>
    </location>
</feature>
<proteinExistence type="predicted"/>
<gene>
    <name evidence="1" type="ORF">S01H1_83818</name>
</gene>
<sequence>MKRMTRAVFFVTVLTLALLAAVAAGLHALPGAGANPADKMYWGEFNPSKIKRANLDGSNVEELVTSGLGSPRGMDLDVASG</sequence>
<name>X0ZIZ1_9ZZZZ</name>
<dbReference type="Pfam" id="PF00058">
    <property type="entry name" value="Ldl_recept_b"/>
    <property type="match status" value="1"/>
</dbReference>
<accession>X0ZIZ1</accession>
<organism evidence="1">
    <name type="scientific">marine sediment metagenome</name>
    <dbReference type="NCBI Taxonomy" id="412755"/>
    <lineage>
        <taxon>unclassified sequences</taxon>
        <taxon>metagenomes</taxon>
        <taxon>ecological metagenomes</taxon>
    </lineage>
</organism>
<dbReference type="InterPro" id="IPR011042">
    <property type="entry name" value="6-blade_b-propeller_TolB-like"/>
</dbReference>
<reference evidence="1" key="1">
    <citation type="journal article" date="2014" name="Front. Microbiol.">
        <title>High frequency of phylogenetically diverse reductive dehalogenase-homologous genes in deep subseafloor sedimentary metagenomes.</title>
        <authorList>
            <person name="Kawai M."/>
            <person name="Futagami T."/>
            <person name="Toyoda A."/>
            <person name="Takaki Y."/>
            <person name="Nishi S."/>
            <person name="Hori S."/>
            <person name="Arai W."/>
            <person name="Tsubouchi T."/>
            <person name="Morono Y."/>
            <person name="Uchiyama I."/>
            <person name="Ito T."/>
            <person name="Fujiyama A."/>
            <person name="Inagaki F."/>
            <person name="Takami H."/>
        </authorList>
    </citation>
    <scope>NUCLEOTIDE SEQUENCE</scope>
    <source>
        <strain evidence="1">Expedition CK06-06</strain>
    </source>
</reference>
<dbReference type="Gene3D" id="2.120.10.30">
    <property type="entry name" value="TolB, C-terminal domain"/>
    <property type="match status" value="1"/>
</dbReference>